<dbReference type="PANTHER" id="PTHR44051:SF8">
    <property type="entry name" value="GLUTATHIONE S-TRANSFERASE GSTA"/>
    <property type="match status" value="1"/>
</dbReference>
<dbReference type="EMBL" id="QNRQ01000020">
    <property type="protein sequence ID" value="RBP35075.1"/>
    <property type="molecule type" value="Genomic_DNA"/>
</dbReference>
<dbReference type="SUPFAM" id="SSF47616">
    <property type="entry name" value="GST C-terminal domain-like"/>
    <property type="match status" value="1"/>
</dbReference>
<dbReference type="Gene3D" id="3.40.30.10">
    <property type="entry name" value="Glutaredoxin"/>
    <property type="match status" value="1"/>
</dbReference>
<dbReference type="InterPro" id="IPR010987">
    <property type="entry name" value="Glutathione-S-Trfase_C-like"/>
</dbReference>
<accession>A0A366H2S1</accession>
<evidence type="ECO:0000313" key="4">
    <source>
        <dbReference type="Proteomes" id="UP000253628"/>
    </source>
</evidence>
<dbReference type="InterPro" id="IPR036249">
    <property type="entry name" value="Thioredoxin-like_sf"/>
</dbReference>
<evidence type="ECO:0000259" key="1">
    <source>
        <dbReference type="PROSITE" id="PS50404"/>
    </source>
</evidence>
<dbReference type="OrthoDB" id="8838912at2"/>
<keyword evidence="4" id="KW-1185">Reference proteome</keyword>
<dbReference type="InterPro" id="IPR004045">
    <property type="entry name" value="Glutathione_S-Trfase_N"/>
</dbReference>
<dbReference type="PROSITE" id="PS50405">
    <property type="entry name" value="GST_CTER"/>
    <property type="match status" value="1"/>
</dbReference>
<feature type="domain" description="GST C-terminal" evidence="2">
    <location>
        <begin position="190"/>
        <end position="320"/>
    </location>
</feature>
<dbReference type="PANTHER" id="PTHR44051">
    <property type="entry name" value="GLUTATHIONE S-TRANSFERASE-RELATED"/>
    <property type="match status" value="1"/>
</dbReference>
<dbReference type="CDD" id="cd00299">
    <property type="entry name" value="GST_C_family"/>
    <property type="match status" value="1"/>
</dbReference>
<protein>
    <submittedName>
        <fullName evidence="3">2,5-dichlorohydroquinone reductive dechlorinase</fullName>
    </submittedName>
</protein>
<evidence type="ECO:0000313" key="3">
    <source>
        <dbReference type="EMBL" id="RBP35075.1"/>
    </source>
</evidence>
<proteinExistence type="predicted"/>
<organism evidence="3 4">
    <name type="scientific">Eoetvoesiella caeni</name>
    <dbReference type="NCBI Taxonomy" id="645616"/>
    <lineage>
        <taxon>Bacteria</taxon>
        <taxon>Pseudomonadati</taxon>
        <taxon>Pseudomonadota</taxon>
        <taxon>Betaproteobacteria</taxon>
        <taxon>Burkholderiales</taxon>
        <taxon>Alcaligenaceae</taxon>
        <taxon>Eoetvoesiella</taxon>
    </lineage>
</organism>
<dbReference type="Pfam" id="PF13409">
    <property type="entry name" value="GST_N_2"/>
    <property type="match status" value="1"/>
</dbReference>
<dbReference type="PROSITE" id="PS50404">
    <property type="entry name" value="GST_NTER"/>
    <property type="match status" value="1"/>
</dbReference>
<dbReference type="Pfam" id="PF14497">
    <property type="entry name" value="GST_C_3"/>
    <property type="match status" value="1"/>
</dbReference>
<feature type="domain" description="GST N-terminal" evidence="1">
    <location>
        <begin position="31"/>
        <end position="140"/>
    </location>
</feature>
<sequence>MSQALEQVVAELRNSLGTIGEIVGISESATPRFELFHAPNSICSQKVRAVLAHHNIPYRSHQLNIFEGQTYLPANVRLRLMGCIALGGGLVTEHTGSTSVSMGGCDPAVVPTLVDWETGQVLVDSKRICFYIDQTAADGAALRPAHLQNAIDAEVAFVDNMPNYQMLAGKPPGEDHRPESRRKGNGVGFAMSKVERCDHYLAQFADDADLVRGYSAKRSKELNAAQQLFTPEAMRAAYDKAEAGCNHLENKLKSGDDWVVGDNVTMADLYWGVELLRMKNMAVESFWANGAKPAVAAFVDKVESIPAIRASVIEWPGAMY</sequence>
<dbReference type="Gene3D" id="1.20.1050.10">
    <property type="match status" value="1"/>
</dbReference>
<name>A0A366H2S1_9BURK</name>
<comment type="caution">
    <text evidence="3">The sequence shown here is derived from an EMBL/GenBank/DDBJ whole genome shotgun (WGS) entry which is preliminary data.</text>
</comment>
<evidence type="ECO:0000259" key="2">
    <source>
        <dbReference type="PROSITE" id="PS50405"/>
    </source>
</evidence>
<dbReference type="AlphaFoldDB" id="A0A366H2S1"/>
<dbReference type="InterPro" id="IPR004046">
    <property type="entry name" value="GST_C"/>
</dbReference>
<dbReference type="CDD" id="cd00570">
    <property type="entry name" value="GST_N_family"/>
    <property type="match status" value="1"/>
</dbReference>
<gene>
    <name evidence="3" type="ORF">DFR37_1202</name>
</gene>
<reference evidence="3 4" key="1">
    <citation type="submission" date="2018-06" db="EMBL/GenBank/DDBJ databases">
        <title>Genomic Encyclopedia of Type Strains, Phase IV (KMG-IV): sequencing the most valuable type-strain genomes for metagenomic binning, comparative biology and taxonomic classification.</title>
        <authorList>
            <person name="Goeker M."/>
        </authorList>
    </citation>
    <scope>NUCLEOTIDE SEQUENCE [LARGE SCALE GENOMIC DNA]</scope>
    <source>
        <strain evidence="3 4">DSM 25520</strain>
    </source>
</reference>
<dbReference type="RefSeq" id="WP_113935172.1">
    <property type="nucleotide sequence ID" value="NZ_JACCEU010000037.1"/>
</dbReference>
<dbReference type="SUPFAM" id="SSF52833">
    <property type="entry name" value="Thioredoxin-like"/>
    <property type="match status" value="1"/>
</dbReference>
<dbReference type="Proteomes" id="UP000253628">
    <property type="component" value="Unassembled WGS sequence"/>
</dbReference>
<dbReference type="InterPro" id="IPR036282">
    <property type="entry name" value="Glutathione-S-Trfase_C_sf"/>
</dbReference>